<comment type="caution">
    <text evidence="2">The sequence shown here is derived from an EMBL/GenBank/DDBJ whole genome shotgun (WGS) entry which is preliminary data.</text>
</comment>
<organism evidence="2 3">
    <name type="scientific">Caerostris extrusa</name>
    <name type="common">Bark spider</name>
    <name type="synonym">Caerostris bankana</name>
    <dbReference type="NCBI Taxonomy" id="172846"/>
    <lineage>
        <taxon>Eukaryota</taxon>
        <taxon>Metazoa</taxon>
        <taxon>Ecdysozoa</taxon>
        <taxon>Arthropoda</taxon>
        <taxon>Chelicerata</taxon>
        <taxon>Arachnida</taxon>
        <taxon>Araneae</taxon>
        <taxon>Araneomorphae</taxon>
        <taxon>Entelegynae</taxon>
        <taxon>Araneoidea</taxon>
        <taxon>Araneidae</taxon>
        <taxon>Caerostris</taxon>
    </lineage>
</organism>
<evidence type="ECO:0000313" key="3">
    <source>
        <dbReference type="Proteomes" id="UP001054945"/>
    </source>
</evidence>
<reference evidence="2 3" key="1">
    <citation type="submission" date="2021-06" db="EMBL/GenBank/DDBJ databases">
        <title>Caerostris extrusa draft genome.</title>
        <authorList>
            <person name="Kono N."/>
            <person name="Arakawa K."/>
        </authorList>
    </citation>
    <scope>NUCLEOTIDE SEQUENCE [LARGE SCALE GENOMIC DNA]</scope>
</reference>
<feature type="region of interest" description="Disordered" evidence="1">
    <location>
        <begin position="85"/>
        <end position="105"/>
    </location>
</feature>
<accession>A0AAV4M9W5</accession>
<gene>
    <name evidence="2" type="ORF">CEXT_21641</name>
</gene>
<feature type="compositionally biased region" description="Pro residues" evidence="1">
    <location>
        <begin position="94"/>
        <end position="105"/>
    </location>
</feature>
<dbReference type="EMBL" id="BPLR01019557">
    <property type="protein sequence ID" value="GIX69223.1"/>
    <property type="molecule type" value="Genomic_DNA"/>
</dbReference>
<evidence type="ECO:0000313" key="2">
    <source>
        <dbReference type="EMBL" id="GIX69223.1"/>
    </source>
</evidence>
<protein>
    <submittedName>
        <fullName evidence="2">Uncharacterized protein</fullName>
    </submittedName>
</protein>
<evidence type="ECO:0000256" key="1">
    <source>
        <dbReference type="SAM" id="MobiDB-lite"/>
    </source>
</evidence>
<sequence length="105" mass="11977">MVQQAIAVSNKSFILCSQFNTTSKGMGLFFKRRTASSREKCDLTHTLCKSRQTIPRKGWLGERAKQRISVNREYQQRTRWGARKSGGWGRVPFAHPPSLIPPAEK</sequence>
<dbReference type="AlphaFoldDB" id="A0AAV4M9W5"/>
<dbReference type="Proteomes" id="UP001054945">
    <property type="component" value="Unassembled WGS sequence"/>
</dbReference>
<keyword evidence="3" id="KW-1185">Reference proteome</keyword>
<name>A0AAV4M9W5_CAEEX</name>
<proteinExistence type="predicted"/>